<gene>
    <name evidence="2" type="ORF">GGQ74_002609</name>
</gene>
<proteinExistence type="predicted"/>
<dbReference type="Proteomes" id="UP000580856">
    <property type="component" value="Unassembled WGS sequence"/>
</dbReference>
<name>A0A846QTV8_9BACT</name>
<organism evidence="2 3">
    <name type="scientific">Desulfobaculum xiamenense</name>
    <dbReference type="NCBI Taxonomy" id="995050"/>
    <lineage>
        <taxon>Bacteria</taxon>
        <taxon>Pseudomonadati</taxon>
        <taxon>Thermodesulfobacteriota</taxon>
        <taxon>Desulfovibrionia</taxon>
        <taxon>Desulfovibrionales</taxon>
        <taxon>Desulfovibrionaceae</taxon>
        <taxon>Desulfobaculum</taxon>
    </lineage>
</organism>
<feature type="domain" description="DAC" evidence="1">
    <location>
        <begin position="306"/>
        <end position="459"/>
    </location>
</feature>
<dbReference type="Pfam" id="PF21749">
    <property type="entry name" value="DACND"/>
    <property type="match status" value="1"/>
</dbReference>
<keyword evidence="3" id="KW-1185">Reference proteome</keyword>
<accession>A0A846QTV8</accession>
<dbReference type="AlphaFoldDB" id="A0A846QTV8"/>
<dbReference type="Gene3D" id="3.40.1700.10">
    <property type="entry name" value="DNA integrity scanning protein, DisA, N-terminal domain"/>
    <property type="match status" value="1"/>
</dbReference>
<protein>
    <recommendedName>
        <fullName evidence="1">DAC domain-containing protein</fullName>
    </recommendedName>
</protein>
<comment type="caution">
    <text evidence="2">The sequence shown here is derived from an EMBL/GenBank/DDBJ whole genome shotgun (WGS) entry which is preliminary data.</text>
</comment>
<dbReference type="Pfam" id="PF02457">
    <property type="entry name" value="DAC"/>
    <property type="match status" value="1"/>
</dbReference>
<dbReference type="InterPro" id="IPR003390">
    <property type="entry name" value="DNA_integrity_scan_DisA_N"/>
</dbReference>
<dbReference type="EMBL" id="JAATJA010000003">
    <property type="protein sequence ID" value="NJB68915.1"/>
    <property type="molecule type" value="Genomic_DNA"/>
</dbReference>
<evidence type="ECO:0000313" key="2">
    <source>
        <dbReference type="EMBL" id="NJB68915.1"/>
    </source>
</evidence>
<dbReference type="InterPro" id="IPR036888">
    <property type="entry name" value="DNA_integrity_DisA_N_sf"/>
</dbReference>
<dbReference type="RefSeq" id="WP_167942011.1">
    <property type="nucleotide sequence ID" value="NZ_JAATJA010000003.1"/>
</dbReference>
<dbReference type="PROSITE" id="PS51794">
    <property type="entry name" value="DAC"/>
    <property type="match status" value="1"/>
</dbReference>
<dbReference type="InterPro" id="IPR048552">
    <property type="entry name" value="DACND"/>
</dbReference>
<dbReference type="InterPro" id="IPR048555">
    <property type="entry name" value="DACNH"/>
</dbReference>
<reference evidence="2 3" key="1">
    <citation type="submission" date="2020-03" db="EMBL/GenBank/DDBJ databases">
        <title>Genomic Encyclopedia of Type Strains, Phase IV (KMG-IV): sequencing the most valuable type-strain genomes for metagenomic binning, comparative biology and taxonomic classification.</title>
        <authorList>
            <person name="Goeker M."/>
        </authorList>
    </citation>
    <scope>NUCLEOTIDE SEQUENCE [LARGE SCALE GENOMIC DNA]</scope>
    <source>
        <strain evidence="2 3">DSM 24233</strain>
    </source>
</reference>
<sequence length="476" mass="52966">MLNEAYRNLCIYHVHDGLRDGLSHYSQLSRAALVYAEGPQSTVRVHDPQNLLRGHEPILEKVFLADDAWRRCKHPGERIAPFELEPCEALSMAGLITHSSRSRAIHHQSWFTEHHPDLCSTGPTERWLEHAAWMLSQAFASENVLQLDIAGSVLQGWATHAVRNHIVDSRAQRMGMDTQLRIYPTLDAILGISKTLEEGAWPRGRLCFVEPSLMDRVHFLARFTEMERPLLQHHKHVRKLMQSVEDTPHALVSDGRHIVGIGSGMMPGSHLTACFHGNHGFLQLDGETVCSVLDGGFHSTNRKPNLVQLEEMLIETNLGDEERHSLFGIVTDIVRSTQERKHGCTIVLDFKTPIVPIAGQHLETPIDLELEGLLPVAQSLAKVDGALHIGADRRLYGFGCLLDGQRVVGEDRSRGARYNSALRFTTGHDDLVVIVVSSDRPVSIIQGGVEVTAACPLLPLRGSCGTPPRLEDWISE</sequence>
<dbReference type="Pfam" id="PF21750">
    <property type="entry name" value="DACNH"/>
    <property type="match status" value="1"/>
</dbReference>
<evidence type="ECO:0000313" key="3">
    <source>
        <dbReference type="Proteomes" id="UP000580856"/>
    </source>
</evidence>
<dbReference type="SUPFAM" id="SSF143597">
    <property type="entry name" value="YojJ-like"/>
    <property type="match status" value="1"/>
</dbReference>
<evidence type="ECO:0000259" key="1">
    <source>
        <dbReference type="PROSITE" id="PS51794"/>
    </source>
</evidence>